<dbReference type="Proteomes" id="UP001309876">
    <property type="component" value="Unassembled WGS sequence"/>
</dbReference>
<dbReference type="EMBL" id="JAVRRJ010000005">
    <property type="protein sequence ID" value="KAK5084545.1"/>
    <property type="molecule type" value="Genomic_DNA"/>
</dbReference>
<sequence>MALTPSTNPLVWIDCEMTGLDPNTDRILSISCYITDHELNLIDKKGYHTIVSTPKSVLDAMGEWCQRTHTANGLVEACLSSSAISAELASTQLLAVHADKMFLMQQPWAPVLKHLHYRILDVSAIKEATRRWCNDDVLTGVPMKKLTHSADEDIRESIEEARYYMGLFRGFNNAQGRGGQDARDGMKSAEGG</sequence>
<dbReference type="SUPFAM" id="SSF53098">
    <property type="entry name" value="Ribonuclease H-like"/>
    <property type="match status" value="1"/>
</dbReference>
<reference evidence="6 7" key="1">
    <citation type="submission" date="2023-08" db="EMBL/GenBank/DDBJ databases">
        <title>Black Yeasts Isolated from many extreme environments.</title>
        <authorList>
            <person name="Coleine C."/>
            <person name="Stajich J.E."/>
            <person name="Selbmann L."/>
        </authorList>
    </citation>
    <scope>NUCLEOTIDE SEQUENCE [LARGE SCALE GENOMIC DNA]</scope>
    <source>
        <strain evidence="6 7">CCFEE 5910</strain>
    </source>
</reference>
<name>A0AAN7SY25_9EURO</name>
<dbReference type="InterPro" id="IPR012337">
    <property type="entry name" value="RNaseH-like_sf"/>
</dbReference>
<comment type="caution">
    <text evidence="6">The sequence shown here is derived from an EMBL/GenBank/DDBJ whole genome shotgun (WGS) entry which is preliminary data.</text>
</comment>
<dbReference type="GO" id="GO:0005739">
    <property type="term" value="C:mitochondrion"/>
    <property type="evidence" value="ECO:0007669"/>
    <property type="project" value="TreeGrafter"/>
</dbReference>
<keyword evidence="2" id="KW-0540">Nuclease</keyword>
<evidence type="ECO:0000313" key="6">
    <source>
        <dbReference type="EMBL" id="KAK5084545.1"/>
    </source>
</evidence>
<dbReference type="PANTHER" id="PTHR11046:SF0">
    <property type="entry name" value="OLIGORIBONUCLEASE, MITOCHONDRIAL"/>
    <property type="match status" value="1"/>
</dbReference>
<feature type="domain" description="Exonuclease" evidence="5">
    <location>
        <begin position="9"/>
        <end position="170"/>
    </location>
</feature>
<evidence type="ECO:0000259" key="5">
    <source>
        <dbReference type="SMART" id="SM00479"/>
    </source>
</evidence>
<evidence type="ECO:0000256" key="1">
    <source>
        <dbReference type="ARBA" id="ARBA00009921"/>
    </source>
</evidence>
<comment type="similarity">
    <text evidence="1">Belongs to the oligoribonuclease family.</text>
</comment>
<dbReference type="Pfam" id="PF00929">
    <property type="entry name" value="RNase_T"/>
    <property type="match status" value="1"/>
</dbReference>
<accession>A0AAN7SY25</accession>
<dbReference type="SMART" id="SM00479">
    <property type="entry name" value="EXOIII"/>
    <property type="match status" value="1"/>
</dbReference>
<dbReference type="AlphaFoldDB" id="A0AAN7SY25"/>
<evidence type="ECO:0000256" key="2">
    <source>
        <dbReference type="ARBA" id="ARBA00022722"/>
    </source>
</evidence>
<evidence type="ECO:0000313" key="7">
    <source>
        <dbReference type="Proteomes" id="UP001309876"/>
    </source>
</evidence>
<dbReference type="PANTHER" id="PTHR11046">
    <property type="entry name" value="OLIGORIBONUCLEASE, MITOCHONDRIAL"/>
    <property type="match status" value="1"/>
</dbReference>
<dbReference type="InterPro" id="IPR013520">
    <property type="entry name" value="Ribonucl_H"/>
</dbReference>
<evidence type="ECO:0000256" key="4">
    <source>
        <dbReference type="ARBA" id="ARBA00022839"/>
    </source>
</evidence>
<protein>
    <submittedName>
        <fullName evidence="6">Phosphatidylinositol 3,4,5-trisphosphate-dependent Rac exchanger 2 protein</fullName>
    </submittedName>
</protein>
<gene>
    <name evidence="6" type="primary">rex2</name>
    <name evidence="6" type="ORF">LTR05_005623</name>
</gene>
<keyword evidence="4" id="KW-0269">Exonuclease</keyword>
<dbReference type="GO" id="GO:0003676">
    <property type="term" value="F:nucleic acid binding"/>
    <property type="evidence" value="ECO:0007669"/>
    <property type="project" value="InterPro"/>
</dbReference>
<keyword evidence="3" id="KW-0378">Hydrolase</keyword>
<dbReference type="CDD" id="cd06135">
    <property type="entry name" value="Orn"/>
    <property type="match status" value="1"/>
</dbReference>
<dbReference type="Gene3D" id="3.30.420.10">
    <property type="entry name" value="Ribonuclease H-like superfamily/Ribonuclease H"/>
    <property type="match status" value="2"/>
</dbReference>
<dbReference type="InterPro" id="IPR036397">
    <property type="entry name" value="RNaseH_sf"/>
</dbReference>
<dbReference type="GO" id="GO:0000175">
    <property type="term" value="F:3'-5'-RNA exonuclease activity"/>
    <property type="evidence" value="ECO:0007669"/>
    <property type="project" value="InterPro"/>
</dbReference>
<proteinExistence type="inferred from homology"/>
<dbReference type="InterPro" id="IPR022894">
    <property type="entry name" value="Oligoribonuclease"/>
</dbReference>
<organism evidence="6 7">
    <name type="scientific">Lithohypha guttulata</name>
    <dbReference type="NCBI Taxonomy" id="1690604"/>
    <lineage>
        <taxon>Eukaryota</taxon>
        <taxon>Fungi</taxon>
        <taxon>Dikarya</taxon>
        <taxon>Ascomycota</taxon>
        <taxon>Pezizomycotina</taxon>
        <taxon>Eurotiomycetes</taxon>
        <taxon>Chaetothyriomycetidae</taxon>
        <taxon>Chaetothyriales</taxon>
        <taxon>Trichomeriaceae</taxon>
        <taxon>Lithohypha</taxon>
    </lineage>
</organism>
<evidence type="ECO:0000256" key="3">
    <source>
        <dbReference type="ARBA" id="ARBA00022801"/>
    </source>
</evidence>
<keyword evidence="7" id="KW-1185">Reference proteome</keyword>